<evidence type="ECO:0000256" key="1">
    <source>
        <dbReference type="SAM" id="Phobius"/>
    </source>
</evidence>
<keyword evidence="3" id="KW-1185">Reference proteome</keyword>
<dbReference type="EMBL" id="KK121667">
    <property type="protein sequence ID" value="KFM80986.1"/>
    <property type="molecule type" value="Genomic_DNA"/>
</dbReference>
<keyword evidence="1" id="KW-0812">Transmembrane</keyword>
<keyword evidence="1" id="KW-0472">Membrane</keyword>
<protein>
    <submittedName>
        <fullName evidence="2">Uncharacterized protein</fullName>
    </submittedName>
</protein>
<gene>
    <name evidence="2" type="ORF">X975_18004</name>
</gene>
<dbReference type="AlphaFoldDB" id="A0A087UUE7"/>
<evidence type="ECO:0000313" key="3">
    <source>
        <dbReference type="Proteomes" id="UP000054359"/>
    </source>
</evidence>
<feature type="non-terminal residue" evidence="2">
    <location>
        <position position="70"/>
    </location>
</feature>
<reference evidence="2 3" key="1">
    <citation type="submission" date="2013-11" db="EMBL/GenBank/DDBJ databases">
        <title>Genome sequencing of Stegodyphus mimosarum.</title>
        <authorList>
            <person name="Bechsgaard J."/>
        </authorList>
    </citation>
    <scope>NUCLEOTIDE SEQUENCE [LARGE SCALE GENOMIC DNA]</scope>
</reference>
<organism evidence="2 3">
    <name type="scientific">Stegodyphus mimosarum</name>
    <name type="common">African social velvet spider</name>
    <dbReference type="NCBI Taxonomy" id="407821"/>
    <lineage>
        <taxon>Eukaryota</taxon>
        <taxon>Metazoa</taxon>
        <taxon>Ecdysozoa</taxon>
        <taxon>Arthropoda</taxon>
        <taxon>Chelicerata</taxon>
        <taxon>Arachnida</taxon>
        <taxon>Araneae</taxon>
        <taxon>Araneomorphae</taxon>
        <taxon>Entelegynae</taxon>
        <taxon>Eresoidea</taxon>
        <taxon>Eresidae</taxon>
        <taxon>Stegodyphus</taxon>
    </lineage>
</organism>
<dbReference type="Proteomes" id="UP000054359">
    <property type="component" value="Unassembled WGS sequence"/>
</dbReference>
<evidence type="ECO:0000313" key="2">
    <source>
        <dbReference type="EMBL" id="KFM80986.1"/>
    </source>
</evidence>
<feature type="transmembrane region" description="Helical" evidence="1">
    <location>
        <begin position="41"/>
        <end position="66"/>
    </location>
</feature>
<keyword evidence="1" id="KW-1133">Transmembrane helix</keyword>
<accession>A0A087UUE7</accession>
<name>A0A087UUE7_STEMI</name>
<proteinExistence type="predicted"/>
<sequence length="70" mass="8331">MMLHCFGCYSNYNRYLYQLNRVPDMSLTDTMTSLNFFWQHYHSAVSIIFSLFESYFISELFVSLLASTSF</sequence>